<reference evidence="3 4" key="1">
    <citation type="submission" date="2023-01" db="EMBL/GenBank/DDBJ databases">
        <title>Analysis of 21 Apiospora genomes using comparative genomics revels a genus with tremendous synthesis potential of carbohydrate active enzymes and secondary metabolites.</title>
        <authorList>
            <person name="Sorensen T."/>
        </authorList>
    </citation>
    <scope>NUCLEOTIDE SEQUENCE [LARGE SCALE GENOMIC DNA]</scope>
    <source>
        <strain evidence="3 4">CBS 117206</strain>
    </source>
</reference>
<feature type="transmembrane region" description="Helical" evidence="2">
    <location>
        <begin position="83"/>
        <end position="103"/>
    </location>
</feature>
<keyword evidence="2" id="KW-0472">Membrane</keyword>
<evidence type="ECO:0000256" key="2">
    <source>
        <dbReference type="SAM" id="Phobius"/>
    </source>
</evidence>
<protein>
    <submittedName>
        <fullName evidence="3">MFS general substrate transporter</fullName>
    </submittedName>
</protein>
<gene>
    <name evidence="3" type="ORF">PG999_007584</name>
</gene>
<dbReference type="Proteomes" id="UP001392437">
    <property type="component" value="Unassembled WGS sequence"/>
</dbReference>
<dbReference type="EMBL" id="JAQQWP010000007">
    <property type="protein sequence ID" value="KAK8109447.1"/>
    <property type="molecule type" value="Genomic_DNA"/>
</dbReference>
<feature type="compositionally biased region" description="Basic and acidic residues" evidence="1">
    <location>
        <begin position="1"/>
        <end position="10"/>
    </location>
</feature>
<keyword evidence="2" id="KW-0812">Transmembrane</keyword>
<dbReference type="AlphaFoldDB" id="A0AAW0QLE9"/>
<accession>A0AAW0QLE9</accession>
<comment type="caution">
    <text evidence="3">The sequence shown here is derived from an EMBL/GenBank/DDBJ whole genome shotgun (WGS) entry which is preliminary data.</text>
</comment>
<keyword evidence="4" id="KW-1185">Reference proteome</keyword>
<feature type="transmembrane region" description="Helical" evidence="2">
    <location>
        <begin position="130"/>
        <end position="150"/>
    </location>
</feature>
<proteinExistence type="predicted"/>
<name>A0AAW0QLE9_9PEZI</name>
<feature type="region of interest" description="Disordered" evidence="1">
    <location>
        <begin position="1"/>
        <end position="29"/>
    </location>
</feature>
<evidence type="ECO:0000313" key="3">
    <source>
        <dbReference type="EMBL" id="KAK8109447.1"/>
    </source>
</evidence>
<evidence type="ECO:0000313" key="4">
    <source>
        <dbReference type="Proteomes" id="UP001392437"/>
    </source>
</evidence>
<keyword evidence="2" id="KW-1133">Transmembrane helix</keyword>
<sequence>MKIRQEDKPQDGGIPINSIQDAPPPTGEKGQVVEISAACTPEEEKRVYCKINCTILPMTSSLSYASVFGLITDMNMTSAKYSWYTFILYVGQLVAEYLFIYLMSRLHLTNSVGDTFISLAIPFVTDKWHIITWSIICMYLAAAGVSFYLIMPRGLGDCWFITARREGGAVATHDAGPRERGQDVVLDAEAQGSKAWFVFAFGVLVTMQSVTGAHDTPHSSWIDSRRRRPNPLQELAMSTYA</sequence>
<organism evidence="3 4">
    <name type="scientific">Apiospora kogelbergensis</name>
    <dbReference type="NCBI Taxonomy" id="1337665"/>
    <lineage>
        <taxon>Eukaryota</taxon>
        <taxon>Fungi</taxon>
        <taxon>Dikarya</taxon>
        <taxon>Ascomycota</taxon>
        <taxon>Pezizomycotina</taxon>
        <taxon>Sordariomycetes</taxon>
        <taxon>Xylariomycetidae</taxon>
        <taxon>Amphisphaeriales</taxon>
        <taxon>Apiosporaceae</taxon>
        <taxon>Apiospora</taxon>
    </lineage>
</organism>
<evidence type="ECO:0000256" key="1">
    <source>
        <dbReference type="SAM" id="MobiDB-lite"/>
    </source>
</evidence>